<name>A0A2N4U2Z6_9BURK</name>
<dbReference type="RefSeq" id="WP_102074540.1">
    <property type="nucleotide sequence ID" value="NZ_PDNW01000011.1"/>
</dbReference>
<gene>
    <name evidence="2" type="ORF">CR159_13825</name>
</gene>
<dbReference type="OrthoDB" id="8641981at2"/>
<organism evidence="2 3">
    <name type="scientific">Pollutimonas subterranea</name>
    <dbReference type="NCBI Taxonomy" id="2045210"/>
    <lineage>
        <taxon>Bacteria</taxon>
        <taxon>Pseudomonadati</taxon>
        <taxon>Pseudomonadota</taxon>
        <taxon>Betaproteobacteria</taxon>
        <taxon>Burkholderiales</taxon>
        <taxon>Alcaligenaceae</taxon>
        <taxon>Pollutimonas</taxon>
    </lineage>
</organism>
<keyword evidence="3" id="KW-1185">Reference proteome</keyword>
<sequence>MTYLGMLLLSVLAFACLALAMERHQEDMFGRLLSSRVTKLLRTAGWVLLCGSLAVALRQPLWSMGLVAWFGCLTAGAGVVFIVLMLRDRPRAGHRLRG</sequence>
<evidence type="ECO:0000313" key="3">
    <source>
        <dbReference type="Proteomes" id="UP000234190"/>
    </source>
</evidence>
<evidence type="ECO:0000256" key="1">
    <source>
        <dbReference type="SAM" id="Phobius"/>
    </source>
</evidence>
<proteinExistence type="predicted"/>
<dbReference type="EMBL" id="PDNW01000011">
    <property type="protein sequence ID" value="PLC49373.1"/>
    <property type="molecule type" value="Genomic_DNA"/>
</dbReference>
<dbReference type="Pfam" id="PF11804">
    <property type="entry name" value="DUF3325"/>
    <property type="match status" value="1"/>
</dbReference>
<feature type="transmembrane region" description="Helical" evidence="1">
    <location>
        <begin position="66"/>
        <end position="86"/>
    </location>
</feature>
<accession>A0A2N4U2Z6</accession>
<protein>
    <recommendedName>
        <fullName evidence="4">DUF3325 domain-containing protein</fullName>
    </recommendedName>
</protein>
<evidence type="ECO:0000313" key="2">
    <source>
        <dbReference type="EMBL" id="PLC49373.1"/>
    </source>
</evidence>
<reference evidence="2 3" key="1">
    <citation type="submission" date="2017-10" db="EMBL/GenBank/DDBJ databases">
        <title>Two draft genome sequences of Pusillimonas sp. strains isolated from a nitrate- and radionuclide-contaminated groundwater in Russia.</title>
        <authorList>
            <person name="Grouzdev D.S."/>
            <person name="Tourova T.P."/>
            <person name="Goeva M.A."/>
            <person name="Babich T.L."/>
            <person name="Sokolova D.S."/>
            <person name="Abdullin R."/>
            <person name="Poltaraus A.B."/>
            <person name="Toshchakov S.V."/>
            <person name="Nazina T.N."/>
        </authorList>
    </citation>
    <scope>NUCLEOTIDE SEQUENCE [LARGE SCALE GENOMIC DNA]</scope>
    <source>
        <strain evidence="2 3">JR1/69-3-13</strain>
    </source>
</reference>
<evidence type="ECO:0008006" key="4">
    <source>
        <dbReference type="Google" id="ProtNLM"/>
    </source>
</evidence>
<dbReference type="AlphaFoldDB" id="A0A2N4U2Z6"/>
<keyword evidence="1" id="KW-0812">Transmembrane</keyword>
<comment type="caution">
    <text evidence="2">The sequence shown here is derived from an EMBL/GenBank/DDBJ whole genome shotgun (WGS) entry which is preliminary data.</text>
</comment>
<dbReference type="InterPro" id="IPR021762">
    <property type="entry name" value="DUF3325"/>
</dbReference>
<keyword evidence="1" id="KW-1133">Transmembrane helix</keyword>
<keyword evidence="1" id="KW-0472">Membrane</keyword>
<dbReference type="Proteomes" id="UP000234190">
    <property type="component" value="Unassembled WGS sequence"/>
</dbReference>